<dbReference type="AlphaFoldDB" id="A0A1C4WTA7"/>
<dbReference type="STRING" id="262898.GA0070564_102494"/>
<dbReference type="SUPFAM" id="SSF53167">
    <property type="entry name" value="Purine and uridine phosphorylases"/>
    <property type="match status" value="1"/>
</dbReference>
<dbReference type="PANTHER" id="PTHR46832:SF1">
    <property type="entry name" value="5'-METHYLTHIOADENOSINE_S-ADENOSYLHOMOCYSTEINE NUCLEOSIDASE"/>
    <property type="match status" value="1"/>
</dbReference>
<dbReference type="Pfam" id="PF01048">
    <property type="entry name" value="PNP_UDP_1"/>
    <property type="match status" value="1"/>
</dbReference>
<dbReference type="GO" id="GO:0005829">
    <property type="term" value="C:cytosol"/>
    <property type="evidence" value="ECO:0007669"/>
    <property type="project" value="TreeGrafter"/>
</dbReference>
<dbReference type="GO" id="GO:0008930">
    <property type="term" value="F:methylthioadenosine nucleosidase activity"/>
    <property type="evidence" value="ECO:0007669"/>
    <property type="project" value="TreeGrafter"/>
</dbReference>
<dbReference type="Proteomes" id="UP000199504">
    <property type="component" value="Unassembled WGS sequence"/>
</dbReference>
<dbReference type="CDD" id="cd09008">
    <property type="entry name" value="MTAN"/>
    <property type="match status" value="1"/>
</dbReference>
<name>A0A1C4WTA7_9ACTN</name>
<feature type="domain" description="Nucleoside phosphorylase" evidence="1">
    <location>
        <begin position="8"/>
        <end position="243"/>
    </location>
</feature>
<dbReference type="RefSeq" id="WP_091606094.1">
    <property type="nucleotide sequence ID" value="NZ_FMCX01000002.1"/>
</dbReference>
<evidence type="ECO:0000313" key="2">
    <source>
        <dbReference type="EMBL" id="SCE99465.1"/>
    </source>
</evidence>
<proteinExistence type="predicted"/>
<evidence type="ECO:0000259" key="1">
    <source>
        <dbReference type="Pfam" id="PF01048"/>
    </source>
</evidence>
<dbReference type="GO" id="GO:0009116">
    <property type="term" value="P:nucleoside metabolic process"/>
    <property type="evidence" value="ECO:0007669"/>
    <property type="project" value="InterPro"/>
</dbReference>
<organism evidence="2 3">
    <name type="scientific">Micromonospora mirobrigensis</name>
    <dbReference type="NCBI Taxonomy" id="262898"/>
    <lineage>
        <taxon>Bacteria</taxon>
        <taxon>Bacillati</taxon>
        <taxon>Actinomycetota</taxon>
        <taxon>Actinomycetes</taxon>
        <taxon>Micromonosporales</taxon>
        <taxon>Micromonosporaceae</taxon>
        <taxon>Micromonospora</taxon>
    </lineage>
</organism>
<reference evidence="3" key="1">
    <citation type="submission" date="2016-06" db="EMBL/GenBank/DDBJ databases">
        <authorList>
            <person name="Varghese N."/>
            <person name="Submissions Spin"/>
        </authorList>
    </citation>
    <scope>NUCLEOTIDE SEQUENCE [LARGE SCALE GENOMIC DNA]</scope>
    <source>
        <strain evidence="3">DSM 44830</strain>
    </source>
</reference>
<sequence>MSTNKDLVVILTALNLEYEAVRERLSDLRVHRHSAGTRFEVGRIGQSTCRVALALVGKGNHPAAVLAERAMAEFSPAAVLFVGVAGGLWPNIRLGDVVVASKIYAYHGGTSEDDGLKARPKAWEIPHEADQIAQHVDRSNTWREGLPADDEPAVHFGPIAAGEVVHDSAISGQARWIRQHYNDAVAIEMEAAGVAQAGHLNRALPVVVVRGISDRADGTKAASDGRNWQPKAARHAAAFATALAQELITEGPTGQAGAQRRNGSEPMRMTNRNIATGNARVGVQAGQIYGDVTVGVDPHQPVDLATSIADLRRHLKQAHLDGQLDGETYAAAESELDAATECLAASEPEKKGGLLVALKRLRGLVADVAELAARLATIIAVVRGMS</sequence>
<evidence type="ECO:0000313" key="3">
    <source>
        <dbReference type="Proteomes" id="UP000199504"/>
    </source>
</evidence>
<dbReference type="Gene3D" id="3.40.50.1580">
    <property type="entry name" value="Nucleoside phosphorylase domain"/>
    <property type="match status" value="1"/>
</dbReference>
<dbReference type="EMBL" id="FMCX01000002">
    <property type="protein sequence ID" value="SCE99465.1"/>
    <property type="molecule type" value="Genomic_DNA"/>
</dbReference>
<dbReference type="PANTHER" id="PTHR46832">
    <property type="entry name" value="5'-METHYLTHIOADENOSINE/S-ADENOSYLHOMOCYSTEINE NUCLEOSIDASE"/>
    <property type="match status" value="1"/>
</dbReference>
<dbReference type="GO" id="GO:0019284">
    <property type="term" value="P:L-methionine salvage from S-adenosylmethionine"/>
    <property type="evidence" value="ECO:0007669"/>
    <property type="project" value="TreeGrafter"/>
</dbReference>
<dbReference type="InterPro" id="IPR000845">
    <property type="entry name" value="Nucleoside_phosphorylase_d"/>
</dbReference>
<dbReference type="InterPro" id="IPR035994">
    <property type="entry name" value="Nucleoside_phosphorylase_sf"/>
</dbReference>
<gene>
    <name evidence="2" type="ORF">GA0070564_102494</name>
</gene>
<protein>
    <submittedName>
        <fullName evidence="2">Nucleoside phosphorylase</fullName>
    </submittedName>
</protein>
<dbReference type="OrthoDB" id="44283at2"/>
<keyword evidence="3" id="KW-1185">Reference proteome</keyword>
<accession>A0A1C4WTA7</accession>
<dbReference type="GO" id="GO:0008782">
    <property type="term" value="F:adenosylhomocysteine nucleosidase activity"/>
    <property type="evidence" value="ECO:0007669"/>
    <property type="project" value="TreeGrafter"/>
</dbReference>